<dbReference type="RefSeq" id="WP_064231073.1">
    <property type="nucleotide sequence ID" value="NZ_LVZK01000001.1"/>
</dbReference>
<evidence type="ECO:0000313" key="5">
    <source>
        <dbReference type="EMBL" id="OAP86219.1"/>
    </source>
</evidence>
<dbReference type="AlphaFoldDB" id="A0A179B4C3"/>
<evidence type="ECO:0000256" key="1">
    <source>
        <dbReference type="ARBA" id="ARBA00023118"/>
    </source>
</evidence>
<feature type="domain" description="CRISPR type III-associated protein" evidence="4">
    <location>
        <begin position="12"/>
        <end position="218"/>
    </location>
</feature>
<dbReference type="STRING" id="1823756.A4H34_03350"/>
<dbReference type="GO" id="GO:0051607">
    <property type="term" value="P:defense response to virus"/>
    <property type="evidence" value="ECO:0007669"/>
    <property type="project" value="UniProtKB-KW"/>
</dbReference>
<feature type="compositionally biased region" description="Basic and acidic residues" evidence="3">
    <location>
        <begin position="307"/>
        <end position="324"/>
    </location>
</feature>
<comment type="caution">
    <text evidence="5">The sequence shown here is derived from an EMBL/GenBank/DDBJ whole genome shotgun (WGS) entry which is preliminary data.</text>
</comment>
<feature type="region of interest" description="Disordered" evidence="3">
    <location>
        <begin position="17"/>
        <end position="39"/>
    </location>
</feature>
<feature type="region of interest" description="Disordered" evidence="3">
    <location>
        <begin position="291"/>
        <end position="384"/>
    </location>
</feature>
<dbReference type="InterPro" id="IPR005537">
    <property type="entry name" value="RAMP_III_fam"/>
</dbReference>
<evidence type="ECO:0000259" key="4">
    <source>
        <dbReference type="Pfam" id="PF03787"/>
    </source>
</evidence>
<feature type="compositionally biased region" description="Basic and acidic residues" evidence="3">
    <location>
        <begin position="526"/>
        <end position="570"/>
    </location>
</feature>
<accession>A0A179B4C3</accession>
<dbReference type="PANTHER" id="PTHR35579:SF3">
    <property type="entry name" value="CRISPR SYSTEM CMS ENDORIBONUCLEASE CSM3"/>
    <property type="match status" value="1"/>
</dbReference>
<dbReference type="OrthoDB" id="5242922at2"/>
<dbReference type="CDD" id="cd09726">
    <property type="entry name" value="RAMP_I_III"/>
    <property type="match status" value="1"/>
</dbReference>
<keyword evidence="1" id="KW-0051">Antiviral defense</keyword>
<protein>
    <recommendedName>
        <fullName evidence="4">CRISPR type III-associated protein domain-containing protein</fullName>
    </recommendedName>
</protein>
<feature type="compositionally biased region" description="Polar residues" evidence="3">
    <location>
        <begin position="326"/>
        <end position="342"/>
    </location>
</feature>
<feature type="region of interest" description="Disordered" evidence="3">
    <location>
        <begin position="526"/>
        <end position="595"/>
    </location>
</feature>
<feature type="domain" description="CRISPR type III-associated protein" evidence="4">
    <location>
        <begin position="402"/>
        <end position="511"/>
    </location>
</feature>
<dbReference type="Proteomes" id="UP000078368">
    <property type="component" value="Unassembled WGS sequence"/>
</dbReference>
<dbReference type="Pfam" id="PF03787">
    <property type="entry name" value="RAMPs"/>
    <property type="match status" value="2"/>
</dbReference>
<name>A0A179B4C3_9ACTO</name>
<keyword evidence="6" id="KW-1185">Reference proteome</keyword>
<comment type="subunit">
    <text evidence="2">Part of the Csm effector complex that includes Cas10, Csm2, Csm3, Csm4 and Csm5.</text>
</comment>
<feature type="compositionally biased region" description="Basic and acidic residues" evidence="3">
    <location>
        <begin position="27"/>
        <end position="39"/>
    </location>
</feature>
<organism evidence="5 6">
    <name type="scientific">Peptidiphaga gingivicola</name>
    <dbReference type="NCBI Taxonomy" id="2741497"/>
    <lineage>
        <taxon>Bacteria</taxon>
        <taxon>Bacillati</taxon>
        <taxon>Actinomycetota</taxon>
        <taxon>Actinomycetes</taxon>
        <taxon>Actinomycetales</taxon>
        <taxon>Actinomycetaceae</taxon>
        <taxon>Peptidiphaga</taxon>
    </lineage>
</organism>
<feature type="compositionally biased region" description="Basic and acidic residues" evidence="3">
    <location>
        <begin position="354"/>
        <end position="378"/>
    </location>
</feature>
<dbReference type="PANTHER" id="PTHR35579">
    <property type="entry name" value="CRISPR SYSTEM CMS ENDORIBONUCLEASE CSM3"/>
    <property type="match status" value="1"/>
</dbReference>
<proteinExistence type="predicted"/>
<evidence type="ECO:0000256" key="3">
    <source>
        <dbReference type="SAM" id="MobiDB-lite"/>
    </source>
</evidence>
<evidence type="ECO:0000313" key="6">
    <source>
        <dbReference type="Proteomes" id="UP000078368"/>
    </source>
</evidence>
<feature type="compositionally biased region" description="Polar residues" evidence="3">
    <location>
        <begin position="574"/>
        <end position="588"/>
    </location>
</feature>
<reference evidence="5 6" key="1">
    <citation type="submission" date="2016-04" db="EMBL/GenBank/DDBJ databases">
        <title>Peptidophaga gingivicola gen. nov., sp. nov., isolated from human subgingival plaque.</title>
        <authorList>
            <person name="Beall C.J."/>
            <person name="Mokrzan E.M."/>
            <person name="Griffen A.L."/>
            <person name="Leys E.J."/>
        </authorList>
    </citation>
    <scope>NUCLEOTIDE SEQUENCE [LARGE SCALE GENOMIC DNA]</scope>
    <source>
        <strain evidence="5 6">BA112</strain>
    </source>
</reference>
<gene>
    <name evidence="5" type="ORF">A4H34_03350</name>
</gene>
<sequence>MSPTRYRLDVVLVTTSPIHSGGPEEEVDRRPKAIGNDDRNAVPQLFARNASGTPVLTGRSVKGALRAAFFEALDRNLVERPKILNPQRLKDLWGREEVKGGDDAPSGWASALTFETVSLGGVMKADSFMHRPGIAIDRYWGSVGDGALFFHEVAPEGQKLHLGITAEVDPRRFAKEDKPTIEELEADVKQLFAVILGLLNTGRVAFGKRKGAGWGRVKIDEEIKDGEPKLRYSLKKARLNDVEGLKAWLKGKPVSGTDCIEPAKLRTGNRITIKIHWESPTGILVAETDEKKQAGKEGNNENSATETNKESENQKGSEANRKSSDAVPQNARSSEKSLNAQKGATKPSAADKSQIVEKPREGDKSSKMGEAENADGQKDPGNVARPLRAYKTADGKPKAPLVLPGSSVRGALRARASRIARTILYRKREDETRDWSNVPVHDQLANDPTLVRALFGTTERRGAVTVFDTLSKLGEDSKAEKLRTVAHNAGDRWTGGVADKALYFEEYPIPDWEPLHIEVDLDRIVDPSQDEGRPKNNAISKDDDGLKGDRGPKADTGPKADAESRVKGEPQADSDPQTDSRSQGTPSADDQRKRIDLGRRRAAICLLGLTLAELATGTLPLGSRGTRGMGEVKVNRLTIKGPEDILPPPAQEWDIRDDDGESMAEKLLAQLRGVNKKLQEGAAEGLDLNWTDFLNEKDKKA</sequence>
<dbReference type="InterPro" id="IPR052216">
    <property type="entry name" value="CRISPR_Csm3_endoribonuclease"/>
</dbReference>
<evidence type="ECO:0000256" key="2">
    <source>
        <dbReference type="ARBA" id="ARBA00093789"/>
    </source>
</evidence>
<dbReference type="EMBL" id="LVZK01000001">
    <property type="protein sequence ID" value="OAP86219.1"/>
    <property type="molecule type" value="Genomic_DNA"/>
</dbReference>